<feature type="region of interest" description="Disordered" evidence="10">
    <location>
        <begin position="308"/>
        <end position="339"/>
    </location>
</feature>
<evidence type="ECO:0000259" key="13">
    <source>
        <dbReference type="Pfam" id="PF08345"/>
    </source>
</evidence>
<evidence type="ECO:0000256" key="10">
    <source>
        <dbReference type="SAM" id="MobiDB-lite"/>
    </source>
</evidence>
<evidence type="ECO:0000256" key="2">
    <source>
        <dbReference type="ARBA" id="ARBA00004651"/>
    </source>
</evidence>
<evidence type="ECO:0000256" key="6">
    <source>
        <dbReference type="ARBA" id="ARBA00022989"/>
    </source>
</evidence>
<dbReference type="InterPro" id="IPR000067">
    <property type="entry name" value="FlgMring_FliF"/>
</dbReference>
<evidence type="ECO:0000259" key="12">
    <source>
        <dbReference type="Pfam" id="PF01514"/>
    </source>
</evidence>
<dbReference type="PANTHER" id="PTHR30046:SF0">
    <property type="entry name" value="FLAGELLAR M-RING PROTEIN"/>
    <property type="match status" value="1"/>
</dbReference>
<evidence type="ECO:0000256" key="4">
    <source>
        <dbReference type="ARBA" id="ARBA00022475"/>
    </source>
</evidence>
<dbReference type="InterPro" id="IPR006182">
    <property type="entry name" value="FliF_N_dom"/>
</dbReference>
<proteinExistence type="inferred from homology"/>
<keyword evidence="14" id="KW-0282">Flagellum</keyword>
<dbReference type="PRINTS" id="PR01009">
    <property type="entry name" value="FLGMRINGFLIF"/>
</dbReference>
<keyword evidence="15" id="KW-1185">Reference proteome</keyword>
<accession>A0ABS4IB03</accession>
<protein>
    <recommendedName>
        <fullName evidence="9">Flagellar M-ring protein</fullName>
    </recommendedName>
</protein>
<dbReference type="EMBL" id="JAGGKX010000001">
    <property type="protein sequence ID" value="MBP1968104.1"/>
    <property type="molecule type" value="Genomic_DNA"/>
</dbReference>
<keyword evidence="7 11" id="KW-0472">Membrane</keyword>
<feature type="transmembrane region" description="Helical" evidence="11">
    <location>
        <begin position="26"/>
        <end position="45"/>
    </location>
</feature>
<feature type="compositionally biased region" description="Acidic residues" evidence="10">
    <location>
        <begin position="326"/>
        <end position="339"/>
    </location>
</feature>
<evidence type="ECO:0000256" key="9">
    <source>
        <dbReference type="PIRNR" id="PIRNR004862"/>
    </source>
</evidence>
<keyword evidence="4" id="KW-1003">Cell membrane</keyword>
<evidence type="ECO:0000256" key="8">
    <source>
        <dbReference type="ARBA" id="ARBA00023143"/>
    </source>
</evidence>
<dbReference type="Gene3D" id="3.30.300.30">
    <property type="match status" value="1"/>
</dbReference>
<keyword evidence="14" id="KW-0966">Cell projection</keyword>
<comment type="similarity">
    <text evidence="3 9">Belongs to the FliF family.</text>
</comment>
<dbReference type="NCBIfam" id="TIGR00206">
    <property type="entry name" value="fliF"/>
    <property type="match status" value="1"/>
</dbReference>
<evidence type="ECO:0000313" key="15">
    <source>
        <dbReference type="Proteomes" id="UP001519345"/>
    </source>
</evidence>
<feature type="domain" description="Flagellar M-ring N-terminal" evidence="12">
    <location>
        <begin position="47"/>
        <end position="220"/>
    </location>
</feature>
<keyword evidence="14" id="KW-0969">Cilium</keyword>
<dbReference type="PIRSF" id="PIRSF004862">
    <property type="entry name" value="FliF"/>
    <property type="match status" value="1"/>
</dbReference>
<dbReference type="InterPro" id="IPR045851">
    <property type="entry name" value="AMP-bd_C_sf"/>
</dbReference>
<keyword evidence="5 11" id="KW-0812">Transmembrane</keyword>
<dbReference type="Pfam" id="PF08345">
    <property type="entry name" value="YscJ_FliF_C"/>
    <property type="match status" value="1"/>
</dbReference>
<dbReference type="PANTHER" id="PTHR30046">
    <property type="entry name" value="FLAGELLAR M-RING PROTEIN"/>
    <property type="match status" value="1"/>
</dbReference>
<evidence type="ECO:0000313" key="14">
    <source>
        <dbReference type="EMBL" id="MBP1968104.1"/>
    </source>
</evidence>
<dbReference type="Proteomes" id="UP001519345">
    <property type="component" value="Unassembled WGS sequence"/>
</dbReference>
<evidence type="ECO:0000256" key="11">
    <source>
        <dbReference type="SAM" id="Phobius"/>
    </source>
</evidence>
<organism evidence="14 15">
    <name type="scientific">Virgibacillus natechei</name>
    <dbReference type="NCBI Taxonomy" id="1216297"/>
    <lineage>
        <taxon>Bacteria</taxon>
        <taxon>Bacillati</taxon>
        <taxon>Bacillota</taxon>
        <taxon>Bacilli</taxon>
        <taxon>Bacillales</taxon>
        <taxon>Bacillaceae</taxon>
        <taxon>Virgibacillus</taxon>
    </lineage>
</organism>
<name>A0ABS4IB03_9BACI</name>
<evidence type="ECO:0000256" key="7">
    <source>
        <dbReference type="ARBA" id="ARBA00023136"/>
    </source>
</evidence>
<reference evidence="14 15" key="1">
    <citation type="submission" date="2021-03" db="EMBL/GenBank/DDBJ databases">
        <title>Genomic Encyclopedia of Type Strains, Phase IV (KMG-IV): sequencing the most valuable type-strain genomes for metagenomic binning, comparative biology and taxonomic classification.</title>
        <authorList>
            <person name="Goeker M."/>
        </authorList>
    </citation>
    <scope>NUCLEOTIDE SEQUENCE [LARGE SCALE GENOMIC DNA]</scope>
    <source>
        <strain evidence="14 15">DSM 25609</strain>
    </source>
</reference>
<sequence length="536" mass="59616">MKEKMMKWKDTAATAWTSRSKSQKGVFIGSALIIIMLIAAIALVTSSSNFVPLYNNLTLQESGQISEELDARGIPYEIEDGGTTITVPEPQVDTLMVDLAGQGIPNSGNIDYSFFSENTSWGITDNEFDIMKLDAMQTELGNLMQGIDGIESAEVMIDMPEDPVFASETTQESSASIVLNTQPGYQFEGNQIESLYHLVSSAIPNLPDDNVVIMNQHFEYFDRDSQTAQGNQDSHSYQQTVKQDVERDIQRRLQQMLGTMVGADNVIVSVTADIDFTQENRTEELIEPVDIENMEGVPVSIESIQESYSGNPGVGGTGAGDVTGTGEDDIPTMQEIEGDDGEYELDRETINNEYNRIRRDIVESPYKVRDLGVQVAVDSVTDSDGDDIQYLTQQEETTVEAGISSILDSVIGTSMSEEFGEVVPEDNFSIVFQEFSGTTATPETTTPIIPTWLYITGAILLAIIILLAFLLFRNRNEDEEEFVEEDYTTEIMEEVPEIEEQQQDSESVTRRKELEKIARDKPEDFAKLLRSWIGDD</sequence>
<dbReference type="InterPro" id="IPR013556">
    <property type="entry name" value="Flag_M-ring_C"/>
</dbReference>
<evidence type="ECO:0000256" key="5">
    <source>
        <dbReference type="ARBA" id="ARBA00022692"/>
    </source>
</evidence>
<comment type="function">
    <text evidence="9">The M ring may be actively involved in energy transduction.</text>
</comment>
<feature type="transmembrane region" description="Helical" evidence="11">
    <location>
        <begin position="452"/>
        <end position="472"/>
    </location>
</feature>
<feature type="domain" description="Flagellar M-ring C-terminal" evidence="13">
    <location>
        <begin position="257"/>
        <end position="401"/>
    </location>
</feature>
<dbReference type="InterPro" id="IPR043427">
    <property type="entry name" value="YscJ/FliF"/>
</dbReference>
<comment type="caution">
    <text evidence="14">The sequence shown here is derived from an EMBL/GenBank/DDBJ whole genome shotgun (WGS) entry which is preliminary data.</text>
</comment>
<comment type="subcellular location">
    <subcellularLocation>
        <location evidence="1 9">Bacterial flagellum basal body</location>
    </subcellularLocation>
    <subcellularLocation>
        <location evidence="2">Cell membrane</location>
        <topology evidence="2">Multi-pass membrane protein</topology>
    </subcellularLocation>
</comment>
<evidence type="ECO:0000256" key="1">
    <source>
        <dbReference type="ARBA" id="ARBA00004117"/>
    </source>
</evidence>
<keyword evidence="8 9" id="KW-0975">Bacterial flagellum</keyword>
<keyword evidence="6 11" id="KW-1133">Transmembrane helix</keyword>
<gene>
    <name evidence="14" type="ORF">J2Z83_000196</name>
</gene>
<evidence type="ECO:0000256" key="3">
    <source>
        <dbReference type="ARBA" id="ARBA00007971"/>
    </source>
</evidence>
<dbReference type="RefSeq" id="WP_209461345.1">
    <property type="nucleotide sequence ID" value="NZ_CP110224.1"/>
</dbReference>
<dbReference type="Pfam" id="PF01514">
    <property type="entry name" value="YscJ_FliF"/>
    <property type="match status" value="1"/>
</dbReference>
<feature type="compositionally biased region" description="Gly residues" evidence="10">
    <location>
        <begin position="312"/>
        <end position="323"/>
    </location>
</feature>